<dbReference type="CDD" id="cd06222">
    <property type="entry name" value="RNase_H_like"/>
    <property type="match status" value="1"/>
</dbReference>
<name>A0AAE0CNQ0_9ROSI</name>
<evidence type="ECO:0000313" key="3">
    <source>
        <dbReference type="Proteomes" id="UP001280121"/>
    </source>
</evidence>
<accession>A0AAE0CNQ0</accession>
<proteinExistence type="predicted"/>
<dbReference type="GO" id="GO:0003676">
    <property type="term" value="F:nucleic acid binding"/>
    <property type="evidence" value="ECO:0007669"/>
    <property type="project" value="InterPro"/>
</dbReference>
<keyword evidence="3" id="KW-1185">Reference proteome</keyword>
<dbReference type="Gene3D" id="3.30.420.10">
    <property type="entry name" value="Ribonuclease H-like superfamily/Ribonuclease H"/>
    <property type="match status" value="1"/>
</dbReference>
<dbReference type="Pfam" id="PF13456">
    <property type="entry name" value="RVT_3"/>
    <property type="match status" value="1"/>
</dbReference>
<dbReference type="PANTHER" id="PTHR47074">
    <property type="entry name" value="BNAC02G40300D PROTEIN"/>
    <property type="match status" value="1"/>
</dbReference>
<dbReference type="InterPro" id="IPR036397">
    <property type="entry name" value="RNaseH_sf"/>
</dbReference>
<dbReference type="GO" id="GO:0004523">
    <property type="term" value="F:RNA-DNA hybrid ribonuclease activity"/>
    <property type="evidence" value="ECO:0007669"/>
    <property type="project" value="InterPro"/>
</dbReference>
<dbReference type="InterPro" id="IPR044730">
    <property type="entry name" value="RNase_H-like_dom_plant"/>
</dbReference>
<evidence type="ECO:0000313" key="2">
    <source>
        <dbReference type="EMBL" id="KAK2657268.1"/>
    </source>
</evidence>
<dbReference type="EMBL" id="JANJYI010000003">
    <property type="protein sequence ID" value="KAK2657268.1"/>
    <property type="molecule type" value="Genomic_DNA"/>
</dbReference>
<dbReference type="Proteomes" id="UP001280121">
    <property type="component" value="Unassembled WGS sequence"/>
</dbReference>
<gene>
    <name evidence="2" type="ORF">Ddye_010320</name>
</gene>
<organism evidence="2 3">
    <name type="scientific">Dipteronia dyeriana</name>
    <dbReference type="NCBI Taxonomy" id="168575"/>
    <lineage>
        <taxon>Eukaryota</taxon>
        <taxon>Viridiplantae</taxon>
        <taxon>Streptophyta</taxon>
        <taxon>Embryophyta</taxon>
        <taxon>Tracheophyta</taxon>
        <taxon>Spermatophyta</taxon>
        <taxon>Magnoliopsida</taxon>
        <taxon>eudicotyledons</taxon>
        <taxon>Gunneridae</taxon>
        <taxon>Pentapetalae</taxon>
        <taxon>rosids</taxon>
        <taxon>malvids</taxon>
        <taxon>Sapindales</taxon>
        <taxon>Sapindaceae</taxon>
        <taxon>Hippocastanoideae</taxon>
        <taxon>Acereae</taxon>
        <taxon>Dipteronia</taxon>
    </lineage>
</organism>
<dbReference type="InterPro" id="IPR052929">
    <property type="entry name" value="RNase_H-like_EbsB-rel"/>
</dbReference>
<dbReference type="InterPro" id="IPR002156">
    <property type="entry name" value="RNaseH_domain"/>
</dbReference>
<reference evidence="2" key="1">
    <citation type="journal article" date="2023" name="Plant J.">
        <title>Genome sequences and population genomics provide insights into the demographic history, inbreeding, and mutation load of two 'living fossil' tree species of Dipteronia.</title>
        <authorList>
            <person name="Feng Y."/>
            <person name="Comes H.P."/>
            <person name="Chen J."/>
            <person name="Zhu S."/>
            <person name="Lu R."/>
            <person name="Zhang X."/>
            <person name="Li P."/>
            <person name="Qiu J."/>
            <person name="Olsen K.M."/>
            <person name="Qiu Y."/>
        </authorList>
    </citation>
    <scope>NUCLEOTIDE SEQUENCE</scope>
    <source>
        <strain evidence="2">KIB01</strain>
    </source>
</reference>
<sequence length="161" mass="17606">MVGWAFNFVKELSEACNEDGPKMDMPLQIKSQRLNGVVLEACFSPQIAKATAILRSIIFAMDFGFVPIVIESDAKAMVELINSDRVPHADIGSVIADILSLVNCHHFQVSFAARSVNKVAHSLAKSSFFSGDISISSLSLLVWRTWSGHIGLCNVCYICPM</sequence>
<dbReference type="PANTHER" id="PTHR47074:SF11">
    <property type="entry name" value="REVERSE TRANSCRIPTASE-LIKE PROTEIN"/>
    <property type="match status" value="1"/>
</dbReference>
<dbReference type="AlphaFoldDB" id="A0AAE0CNQ0"/>
<protein>
    <recommendedName>
        <fullName evidence="1">RNase H type-1 domain-containing protein</fullName>
    </recommendedName>
</protein>
<comment type="caution">
    <text evidence="2">The sequence shown here is derived from an EMBL/GenBank/DDBJ whole genome shotgun (WGS) entry which is preliminary data.</text>
</comment>
<feature type="domain" description="RNase H type-1" evidence="1">
    <location>
        <begin position="39"/>
        <end position="126"/>
    </location>
</feature>
<evidence type="ECO:0000259" key="1">
    <source>
        <dbReference type="Pfam" id="PF13456"/>
    </source>
</evidence>